<evidence type="ECO:0000259" key="3">
    <source>
        <dbReference type="Pfam" id="PF13511"/>
    </source>
</evidence>
<organism evidence="4 5">
    <name type="scientific">Pseudomonas turukhanskensis</name>
    <dbReference type="NCBI Taxonomy" id="1806536"/>
    <lineage>
        <taxon>Bacteria</taxon>
        <taxon>Pseudomonadati</taxon>
        <taxon>Pseudomonadota</taxon>
        <taxon>Gammaproteobacteria</taxon>
        <taxon>Pseudomonadales</taxon>
        <taxon>Pseudomonadaceae</taxon>
        <taxon>Pseudomonas</taxon>
    </lineage>
</organism>
<name>A0A9W6K8A0_9PSED</name>
<feature type="chain" id="PRO_5040859904" evidence="2">
    <location>
        <begin position="18"/>
        <end position="207"/>
    </location>
</feature>
<protein>
    <submittedName>
        <fullName evidence="4">Penicillin-binding protein</fullName>
    </submittedName>
</protein>
<evidence type="ECO:0000256" key="1">
    <source>
        <dbReference type="SAM" id="MobiDB-lite"/>
    </source>
</evidence>
<proteinExistence type="predicted"/>
<sequence length="207" mass="22542">MRFVLLCLLLLGLPALADVYTYIDSEGNRVFTDQPRGNAKKVEIAPTNGMDQTAPPTVRVPVPAAAPTPVASYQLLRILVPEPDATVQEGSSGNLIVTLTSDPALMEGHNYRVLLDGAVVGTASRSPVIPLNNLDRGTHQLAAEIIDAEGRILERTPSQPVHIVRTSLESKRRANPCKKDDYGVRPECPLKDKPEEEDDDIPYVPFV</sequence>
<keyword evidence="2" id="KW-0732">Signal</keyword>
<evidence type="ECO:0000313" key="5">
    <source>
        <dbReference type="Proteomes" id="UP001143328"/>
    </source>
</evidence>
<feature type="compositionally biased region" description="Basic and acidic residues" evidence="1">
    <location>
        <begin position="168"/>
        <end position="194"/>
    </location>
</feature>
<comment type="caution">
    <text evidence="4">The sequence shown here is derived from an EMBL/GenBank/DDBJ whole genome shotgun (WGS) entry which is preliminary data.</text>
</comment>
<dbReference type="EMBL" id="BSFN01000008">
    <property type="protein sequence ID" value="GLK89894.1"/>
    <property type="molecule type" value="Genomic_DNA"/>
</dbReference>
<feature type="region of interest" description="Disordered" evidence="1">
    <location>
        <begin position="163"/>
        <end position="207"/>
    </location>
</feature>
<feature type="domain" description="DUF4124" evidence="3">
    <location>
        <begin position="6"/>
        <end position="56"/>
    </location>
</feature>
<feature type="signal peptide" evidence="2">
    <location>
        <begin position="1"/>
        <end position="17"/>
    </location>
</feature>
<accession>A0A9W6K8A0</accession>
<evidence type="ECO:0000256" key="2">
    <source>
        <dbReference type="SAM" id="SignalP"/>
    </source>
</evidence>
<dbReference type="Proteomes" id="UP001143328">
    <property type="component" value="Unassembled WGS sequence"/>
</dbReference>
<reference evidence="4" key="2">
    <citation type="submission" date="2023-01" db="EMBL/GenBank/DDBJ databases">
        <authorList>
            <person name="Sun Q."/>
            <person name="Evtushenko L."/>
        </authorList>
    </citation>
    <scope>NUCLEOTIDE SEQUENCE</scope>
    <source>
        <strain evidence="4">VKM B-2935</strain>
    </source>
</reference>
<keyword evidence="5" id="KW-1185">Reference proteome</keyword>
<dbReference type="Pfam" id="PF13511">
    <property type="entry name" value="DUF4124"/>
    <property type="match status" value="1"/>
</dbReference>
<dbReference type="AlphaFoldDB" id="A0A9W6K8A0"/>
<gene>
    <name evidence="4" type="ORF">GCM10017655_29560</name>
</gene>
<dbReference type="InterPro" id="IPR013783">
    <property type="entry name" value="Ig-like_fold"/>
</dbReference>
<reference evidence="4" key="1">
    <citation type="journal article" date="2014" name="Int. J. Syst. Evol. Microbiol.">
        <title>Complete genome sequence of Corynebacterium casei LMG S-19264T (=DSM 44701T), isolated from a smear-ripened cheese.</title>
        <authorList>
            <consortium name="US DOE Joint Genome Institute (JGI-PGF)"/>
            <person name="Walter F."/>
            <person name="Albersmeier A."/>
            <person name="Kalinowski J."/>
            <person name="Ruckert C."/>
        </authorList>
    </citation>
    <scope>NUCLEOTIDE SEQUENCE</scope>
    <source>
        <strain evidence="4">VKM B-2935</strain>
    </source>
</reference>
<dbReference type="Gene3D" id="2.60.40.10">
    <property type="entry name" value="Immunoglobulins"/>
    <property type="match status" value="1"/>
</dbReference>
<evidence type="ECO:0000313" key="4">
    <source>
        <dbReference type="EMBL" id="GLK89894.1"/>
    </source>
</evidence>
<dbReference type="RefSeq" id="WP_271196092.1">
    <property type="nucleotide sequence ID" value="NZ_BSFN01000008.1"/>
</dbReference>
<dbReference type="InterPro" id="IPR025392">
    <property type="entry name" value="DUF4124"/>
</dbReference>